<evidence type="ECO:0008006" key="5">
    <source>
        <dbReference type="Google" id="ProtNLM"/>
    </source>
</evidence>
<reference evidence="3 4" key="1">
    <citation type="submission" date="2024-02" db="EMBL/GenBank/DDBJ databases">
        <title>A draft genome for the cacao thread blight pathogen Marasmius crinis-equi.</title>
        <authorList>
            <person name="Cohen S.P."/>
            <person name="Baruah I.K."/>
            <person name="Amoako-Attah I."/>
            <person name="Bukari Y."/>
            <person name="Meinhardt L.W."/>
            <person name="Bailey B.A."/>
        </authorList>
    </citation>
    <scope>NUCLEOTIDE SEQUENCE [LARGE SCALE GENOMIC DNA]</scope>
    <source>
        <strain evidence="3 4">GH-76</strain>
    </source>
</reference>
<gene>
    <name evidence="3" type="ORF">V5O48_004111</name>
</gene>
<feature type="region of interest" description="Disordered" evidence="2">
    <location>
        <begin position="472"/>
        <end position="502"/>
    </location>
</feature>
<keyword evidence="4" id="KW-1185">Reference proteome</keyword>
<name>A0ABR3FR30_9AGAR</name>
<dbReference type="InterPro" id="IPR005024">
    <property type="entry name" value="Snf7_fam"/>
</dbReference>
<evidence type="ECO:0000313" key="4">
    <source>
        <dbReference type="Proteomes" id="UP001465976"/>
    </source>
</evidence>
<evidence type="ECO:0000256" key="1">
    <source>
        <dbReference type="SAM" id="Coils"/>
    </source>
</evidence>
<organism evidence="3 4">
    <name type="scientific">Marasmius crinis-equi</name>
    <dbReference type="NCBI Taxonomy" id="585013"/>
    <lineage>
        <taxon>Eukaryota</taxon>
        <taxon>Fungi</taxon>
        <taxon>Dikarya</taxon>
        <taxon>Basidiomycota</taxon>
        <taxon>Agaricomycotina</taxon>
        <taxon>Agaricomycetes</taxon>
        <taxon>Agaricomycetidae</taxon>
        <taxon>Agaricales</taxon>
        <taxon>Marasmiineae</taxon>
        <taxon>Marasmiaceae</taxon>
        <taxon>Marasmius</taxon>
    </lineage>
</organism>
<dbReference type="Proteomes" id="UP001465976">
    <property type="component" value="Unassembled WGS sequence"/>
</dbReference>
<evidence type="ECO:0000256" key="2">
    <source>
        <dbReference type="SAM" id="MobiDB-lite"/>
    </source>
</evidence>
<dbReference type="Pfam" id="PF03357">
    <property type="entry name" value="Snf7"/>
    <property type="match status" value="1"/>
</dbReference>
<proteinExistence type="predicted"/>
<protein>
    <recommendedName>
        <fullName evidence="5">Charged multivesicular body protein 7</fullName>
    </recommendedName>
</protein>
<dbReference type="EMBL" id="JBAHYK010000132">
    <property type="protein sequence ID" value="KAL0577875.1"/>
    <property type="molecule type" value="Genomic_DNA"/>
</dbReference>
<feature type="compositionally biased region" description="Basic and acidic residues" evidence="2">
    <location>
        <begin position="493"/>
        <end position="502"/>
    </location>
</feature>
<dbReference type="PANTHER" id="PTHR22761:SF96">
    <property type="entry name" value="BCDNA.GH08385"/>
    <property type="match status" value="1"/>
</dbReference>
<dbReference type="Pfam" id="PF25880">
    <property type="entry name" value="WHD_CHMP7_1st"/>
    <property type="match status" value="1"/>
</dbReference>
<sequence>MPAPASLLNSPTYSSTSTDRLKALYSDFSRKKQSNPSSYEANIEWWWRTLESYLGEGIQGPDALVLHVNAALMENLRIEGVGRPIGLNTVMAELATSSSPPAIIPASTFLTSPTSIYASRSAFSYVAAVPSFVLSYGVAKPLWWALEQVGVVGEDSIASSVSSAFSRFSSSASKDDRFGDYVMLGLIERAGESVIELQRQKAAGPGDALYSVEGFRREFARCIPGARSKGEGDEGALMSESDMKVLLKYLARDKGVVIVDKEVVKFTDPYALAEQTREITMVDRGIVELKNAVDNLRRQILAIQTKMEQCTSKASEALRQNRKPLALSYLRSRRQLEDVLKKRLGALDNLEGTLVQVESAAGDIEVRFHIFTYYECTSLTSGYQIVKAYGTSTETLKALLSHPSLQRESVEKTMEAMADANADARELDDAIRIGGDVAVGVGEAVDEDEIASELEQLVRENQADSEMAKLKEKLDGVSSVPQQGTGKDTEEEGPQRERVLAA</sequence>
<accession>A0ABR3FR30</accession>
<feature type="coiled-coil region" evidence="1">
    <location>
        <begin position="286"/>
        <end position="313"/>
    </location>
</feature>
<comment type="caution">
    <text evidence="3">The sequence shown here is derived from an EMBL/GenBank/DDBJ whole genome shotgun (WGS) entry which is preliminary data.</text>
</comment>
<dbReference type="PANTHER" id="PTHR22761">
    <property type="entry name" value="CHARGED MULTIVESICULAR BODY PROTEIN"/>
    <property type="match status" value="1"/>
</dbReference>
<keyword evidence="1" id="KW-0175">Coiled coil</keyword>
<evidence type="ECO:0000313" key="3">
    <source>
        <dbReference type="EMBL" id="KAL0577875.1"/>
    </source>
</evidence>